<reference evidence="2 3" key="1">
    <citation type="submission" date="2017-05" db="EMBL/GenBank/DDBJ databases">
        <title>Genomic insights into alkan degradation activity of Oleiphilus messinensis.</title>
        <authorList>
            <person name="Kozyavkin S.A."/>
            <person name="Slesarev A.I."/>
            <person name="Golyshin P.N."/>
            <person name="Korzhenkov A."/>
            <person name="Golyshina O.N."/>
            <person name="Toshchakov S.V."/>
        </authorList>
    </citation>
    <scope>NUCLEOTIDE SEQUENCE [LARGE SCALE GENOMIC DNA]</scope>
    <source>
        <strain evidence="2 3">ME102</strain>
    </source>
</reference>
<dbReference type="RefSeq" id="WP_087462079.1">
    <property type="nucleotide sequence ID" value="NZ_CP021425.1"/>
</dbReference>
<protein>
    <submittedName>
        <fullName evidence="2">FkbM family methyltransferase</fullName>
    </submittedName>
</protein>
<evidence type="ECO:0000313" key="3">
    <source>
        <dbReference type="Proteomes" id="UP000196027"/>
    </source>
</evidence>
<proteinExistence type="predicted"/>
<dbReference type="KEGG" id="ome:OLMES_3114"/>
<dbReference type="GO" id="GO:0032259">
    <property type="term" value="P:methylation"/>
    <property type="evidence" value="ECO:0007669"/>
    <property type="project" value="UniProtKB-KW"/>
</dbReference>
<dbReference type="InterPro" id="IPR029063">
    <property type="entry name" value="SAM-dependent_MTases_sf"/>
</dbReference>
<dbReference type="AlphaFoldDB" id="A0A1Y0I9F4"/>
<dbReference type="InterPro" id="IPR053188">
    <property type="entry name" value="FkbM_Methyltransferase"/>
</dbReference>
<dbReference type="SUPFAM" id="SSF53335">
    <property type="entry name" value="S-adenosyl-L-methionine-dependent methyltransferases"/>
    <property type="match status" value="1"/>
</dbReference>
<keyword evidence="2" id="KW-0489">Methyltransferase</keyword>
<dbReference type="OrthoDB" id="9814604at2"/>
<accession>A0A1Y0I9F4</accession>
<dbReference type="EMBL" id="CP021425">
    <property type="protein sequence ID" value="ARU57157.1"/>
    <property type="molecule type" value="Genomic_DNA"/>
</dbReference>
<name>A0A1Y0I9F4_9GAMM</name>
<dbReference type="PANTHER" id="PTHR36973:SF4">
    <property type="entry name" value="NODULATION PROTEIN"/>
    <property type="match status" value="1"/>
</dbReference>
<sequence>MEFKTTFTQMTQHIVESGVLRSNPFILLDVGCSGGIASLWRLFGTSLRAIGVDPVKSEINRLNNTESFEGVNYRSAYIGLPDSHPIVVAREGGEPWGGNPWNRLSAHVAAEIIRQKNEVENKLTTLNDWQNSDLVHQEQKLTVDELVNRENLEDLDFIKIDIDGYDLDVIYSAMNVMNAAPVLGFTLEVNYFGSTSNSDHTFHNTDRLMRESGFDLFDLSVRRYSSSALPAPFTHRCPAQTHYGRPLQGDALYLRDPMSKGTRKAPICPDLDALKTLKLACLFELFGLPDHAAELIIGQRDKITTLCPTGDLLDTLTQETGINYKDYQSYMQAFETDPTQLYPARKK</sequence>
<feature type="domain" description="Methyltransferase FkbM" evidence="1">
    <location>
        <begin position="138"/>
        <end position="215"/>
    </location>
</feature>
<dbReference type="InterPro" id="IPR006342">
    <property type="entry name" value="FkbM_mtfrase"/>
</dbReference>
<evidence type="ECO:0000259" key="1">
    <source>
        <dbReference type="Pfam" id="PF05050"/>
    </source>
</evidence>
<evidence type="ECO:0000313" key="2">
    <source>
        <dbReference type="EMBL" id="ARU57157.1"/>
    </source>
</evidence>
<dbReference type="Gene3D" id="3.40.50.150">
    <property type="entry name" value="Vaccinia Virus protein VP39"/>
    <property type="match status" value="1"/>
</dbReference>
<dbReference type="PANTHER" id="PTHR36973">
    <property type="entry name" value="SLL1456 PROTEIN-RELATED"/>
    <property type="match status" value="1"/>
</dbReference>
<gene>
    <name evidence="2" type="ORF">OLMES_3114</name>
</gene>
<dbReference type="Proteomes" id="UP000196027">
    <property type="component" value="Chromosome"/>
</dbReference>
<organism evidence="2 3">
    <name type="scientific">Oleiphilus messinensis</name>
    <dbReference type="NCBI Taxonomy" id="141451"/>
    <lineage>
        <taxon>Bacteria</taxon>
        <taxon>Pseudomonadati</taxon>
        <taxon>Pseudomonadota</taxon>
        <taxon>Gammaproteobacteria</taxon>
        <taxon>Oceanospirillales</taxon>
        <taxon>Oleiphilaceae</taxon>
        <taxon>Oleiphilus</taxon>
    </lineage>
</organism>
<keyword evidence="3" id="KW-1185">Reference proteome</keyword>
<keyword evidence="2" id="KW-0808">Transferase</keyword>
<dbReference type="Pfam" id="PF05050">
    <property type="entry name" value="Methyltransf_21"/>
    <property type="match status" value="1"/>
</dbReference>
<dbReference type="GO" id="GO:0008171">
    <property type="term" value="F:O-methyltransferase activity"/>
    <property type="evidence" value="ECO:0007669"/>
    <property type="project" value="TreeGrafter"/>
</dbReference>